<reference evidence="1 2" key="1">
    <citation type="submission" date="2016-05" db="EMBL/GenBank/DDBJ databases">
        <authorList>
            <person name="Ramsay J.P."/>
        </authorList>
    </citation>
    <scope>NUCLEOTIDE SEQUENCE [LARGE SCALE GENOMIC DNA]</scope>
    <source>
        <strain evidence="1 2">NZP2042</strain>
    </source>
</reference>
<dbReference type="Gene3D" id="1.20.141.10">
    <property type="entry name" value="Chitosanase, subunit A, domain 1"/>
    <property type="match status" value="1"/>
</dbReference>
<dbReference type="Pfam" id="PF05838">
    <property type="entry name" value="Glyco_hydro_108"/>
    <property type="match status" value="1"/>
</dbReference>
<dbReference type="InterPro" id="IPR018537">
    <property type="entry name" value="Peptidoglycan-bd_3"/>
</dbReference>
<sequence length="283" mass="29815">MAASREKESLARVLAHEGGYSNHPKDPGGATMKGVTQRVYDGYRKGKGLAVRSVKGITTDELNEIYDRQYWDAVKGDLLPAGVDYVLFDGAVNSGPGRSIMWLQQALRPAYTGRIDGVMGVGTLAALKADKNNDALIDRICNARMAFLKRLGTFATFGRGWTARVAEVRSIGQAWATGQVPQAASFYVGGQAKAFVEDAEAPPSTAPADAAIGAGIGSGGIAGTLQDLQNQLSPMSYGSEFIMKVVMALAVLSAVLLLGGAGYRWYANRKAKRLAAALGTAPA</sequence>
<gene>
    <name evidence="1" type="ORF">A8145_06245</name>
</gene>
<dbReference type="CDD" id="cd13926">
    <property type="entry name" value="N-acetylmuramidase_GH108"/>
    <property type="match status" value="1"/>
</dbReference>
<dbReference type="InterPro" id="IPR008565">
    <property type="entry name" value="TtsA-like_GH18_dom"/>
</dbReference>
<evidence type="ECO:0000313" key="2">
    <source>
        <dbReference type="Proteomes" id="UP000093737"/>
    </source>
</evidence>
<name>A0A6M7U6B0_RHILI</name>
<protein>
    <submittedName>
        <fullName evidence="1">N-acetylmuramidase</fullName>
    </submittedName>
</protein>
<dbReference type="InterPro" id="IPR023346">
    <property type="entry name" value="Lysozyme-like_dom_sf"/>
</dbReference>
<dbReference type="Pfam" id="PF09374">
    <property type="entry name" value="PG_binding_3"/>
    <property type="match status" value="1"/>
</dbReference>
<proteinExistence type="predicted"/>
<dbReference type="RefSeq" id="WP_065005055.1">
    <property type="nucleotide sequence ID" value="NZ_CP033334.1"/>
</dbReference>
<dbReference type="EMBL" id="LYTK01000001">
    <property type="protein sequence ID" value="OBQ72407.1"/>
    <property type="molecule type" value="Genomic_DNA"/>
</dbReference>
<accession>A0A6M7U6B0</accession>
<dbReference type="SUPFAM" id="SSF53955">
    <property type="entry name" value="Lysozyme-like"/>
    <property type="match status" value="1"/>
</dbReference>
<organism evidence="1 2">
    <name type="scientific">Rhizobium loti</name>
    <name type="common">Mesorhizobium loti</name>
    <dbReference type="NCBI Taxonomy" id="381"/>
    <lineage>
        <taxon>Bacteria</taxon>
        <taxon>Pseudomonadati</taxon>
        <taxon>Pseudomonadota</taxon>
        <taxon>Alphaproteobacteria</taxon>
        <taxon>Hyphomicrobiales</taxon>
        <taxon>Phyllobacteriaceae</taxon>
        <taxon>Mesorhizobium</taxon>
    </lineage>
</organism>
<comment type="caution">
    <text evidence="1">The sequence shown here is derived from an EMBL/GenBank/DDBJ whole genome shotgun (WGS) entry which is preliminary data.</text>
</comment>
<dbReference type="AlphaFoldDB" id="A0A6M7U6B0"/>
<evidence type="ECO:0000313" key="1">
    <source>
        <dbReference type="EMBL" id="OBQ72407.1"/>
    </source>
</evidence>
<dbReference type="Proteomes" id="UP000093737">
    <property type="component" value="Unassembled WGS sequence"/>
</dbReference>